<dbReference type="RefSeq" id="WP_060783918.1">
    <property type="nucleotide sequence ID" value="NZ_CP014135.1"/>
</dbReference>
<protein>
    <submittedName>
        <fullName evidence="1">Uncharacterized protein</fullName>
    </submittedName>
</protein>
<sequence length="347" mass="39718">MGYQYVFFRSSQRLDVNKPDYSVFEKGYPDGAGWTPSTTDTYKPFEQLDDSYPFGANPTAFFDKENESIYMLLRTNNYLGITGCKIYLQNLRWNIAGVDLSITSEESVIPYLTNEHLHLFYQESKGQISWSQYSFDYNSEKIEPLNTVTVSRDHVQLDGYPSISVRYKPESKKYIGRLFFRNKSNLMCSLRIDDLEKMKIDESSLEVYSEIEMQHSPSVLSTGDDRGFTTFYVFYHSKEKTGEMLCAKIDGFGKYISKHKLKSFNNDIKSSPSTLMVDYPNAYVFYTSAKRDAKKVEVREISRAWVNLKDMEVVSTSPIKNSNPLGSDAAPFALDGGDVLIKNFSGV</sequence>
<accession>A0A0X1T8D0</accession>
<proteinExistence type="predicted"/>
<reference evidence="1 2" key="1">
    <citation type="submission" date="2016-01" db="EMBL/GenBank/DDBJ databases">
        <authorList>
            <person name="McClelland M."/>
            <person name="Jain A."/>
            <person name="Saraogi P."/>
            <person name="Mendelson R."/>
            <person name="Westerman R."/>
            <person name="SanMiguel P."/>
            <person name="Csonka L."/>
        </authorList>
    </citation>
    <scope>NUCLEOTIDE SEQUENCE [LARGE SCALE GENOMIC DNA]</scope>
    <source>
        <strain evidence="1 2">NCPPB 2472</strain>
    </source>
</reference>
<dbReference type="EMBL" id="CP014135">
    <property type="protein sequence ID" value="AMB88173.1"/>
    <property type="molecule type" value="Genomic_DNA"/>
</dbReference>
<keyword evidence="2" id="KW-1185">Reference proteome</keyword>
<dbReference type="KEGG" id="pagb:AWM79_24005"/>
<dbReference type="AlphaFoldDB" id="A0A0X1T8D0"/>
<evidence type="ECO:0000313" key="1">
    <source>
        <dbReference type="EMBL" id="AMB88173.1"/>
    </source>
</evidence>
<evidence type="ECO:0000313" key="2">
    <source>
        <dbReference type="Proteomes" id="UP000063229"/>
    </source>
</evidence>
<name>A0A0X1T8D0_PSEAA</name>
<organism evidence="1 2">
    <name type="scientific">Pseudomonas agarici</name>
    <dbReference type="NCBI Taxonomy" id="46677"/>
    <lineage>
        <taxon>Bacteria</taxon>
        <taxon>Pseudomonadati</taxon>
        <taxon>Pseudomonadota</taxon>
        <taxon>Gammaproteobacteria</taxon>
        <taxon>Pseudomonadales</taxon>
        <taxon>Pseudomonadaceae</taxon>
        <taxon>Pseudomonas</taxon>
    </lineage>
</organism>
<dbReference type="Proteomes" id="UP000063229">
    <property type="component" value="Chromosome"/>
</dbReference>
<gene>
    <name evidence="1" type="ORF">AWM79_24005</name>
</gene>